<evidence type="ECO:0000259" key="1">
    <source>
        <dbReference type="PROSITE" id="PS50011"/>
    </source>
</evidence>
<dbReference type="InterPro" id="IPR011009">
    <property type="entry name" value="Kinase-like_dom_sf"/>
</dbReference>
<sequence>MAKTSIVWGDYKTDNVLIDRDDNAWMADFGGGYIIMWVDKEQAGTPAGDAQDSAKILDMIR</sequence>
<dbReference type="GO" id="GO:0005524">
    <property type="term" value="F:ATP binding"/>
    <property type="evidence" value="ECO:0007669"/>
    <property type="project" value="InterPro"/>
</dbReference>
<feature type="domain" description="Protein kinase" evidence="1">
    <location>
        <begin position="1"/>
        <end position="61"/>
    </location>
</feature>
<dbReference type="Proteomes" id="UP000310108">
    <property type="component" value="Unassembled WGS sequence"/>
</dbReference>
<gene>
    <name evidence="2" type="ORF">CTA1_10199</name>
</gene>
<evidence type="ECO:0000313" key="2">
    <source>
        <dbReference type="EMBL" id="TKW59414.1"/>
    </source>
</evidence>
<comment type="caution">
    <text evidence="2">The sequence shown here is derived from an EMBL/GenBank/DDBJ whole genome shotgun (WGS) entry which is preliminary data.</text>
</comment>
<organism evidence="2 3">
    <name type="scientific">Colletotrichum tanaceti</name>
    <dbReference type="NCBI Taxonomy" id="1306861"/>
    <lineage>
        <taxon>Eukaryota</taxon>
        <taxon>Fungi</taxon>
        <taxon>Dikarya</taxon>
        <taxon>Ascomycota</taxon>
        <taxon>Pezizomycotina</taxon>
        <taxon>Sordariomycetes</taxon>
        <taxon>Hypocreomycetidae</taxon>
        <taxon>Glomerellales</taxon>
        <taxon>Glomerellaceae</taxon>
        <taxon>Colletotrichum</taxon>
        <taxon>Colletotrichum destructivum species complex</taxon>
    </lineage>
</organism>
<dbReference type="OrthoDB" id="4062651at2759"/>
<dbReference type="STRING" id="1306861.A0A4U6XTY9"/>
<dbReference type="PROSITE" id="PS50011">
    <property type="entry name" value="PROTEIN_KINASE_DOM"/>
    <property type="match status" value="1"/>
</dbReference>
<dbReference type="SUPFAM" id="SSF56112">
    <property type="entry name" value="Protein kinase-like (PK-like)"/>
    <property type="match status" value="1"/>
</dbReference>
<reference evidence="2 3" key="1">
    <citation type="journal article" date="2019" name="PLoS ONE">
        <title>Comparative genome analysis indicates high evolutionary potential of pathogenicity genes in Colletotrichum tanaceti.</title>
        <authorList>
            <person name="Lelwala R.V."/>
            <person name="Korhonen P.K."/>
            <person name="Young N.D."/>
            <person name="Scott J.B."/>
            <person name="Ades P.A."/>
            <person name="Gasser R.B."/>
            <person name="Taylor P.W.J."/>
        </authorList>
    </citation>
    <scope>NUCLEOTIDE SEQUENCE [LARGE SCALE GENOMIC DNA]</scope>
    <source>
        <strain evidence="2">BRIP57314</strain>
    </source>
</reference>
<name>A0A4U6XTY9_9PEZI</name>
<protein>
    <recommendedName>
        <fullName evidence="1">Protein kinase domain-containing protein</fullName>
    </recommendedName>
</protein>
<dbReference type="AlphaFoldDB" id="A0A4U6XTY9"/>
<proteinExistence type="predicted"/>
<accession>A0A4U6XTY9</accession>
<dbReference type="EMBL" id="PJEX01000010">
    <property type="protein sequence ID" value="TKW59414.1"/>
    <property type="molecule type" value="Genomic_DNA"/>
</dbReference>
<keyword evidence="3" id="KW-1185">Reference proteome</keyword>
<evidence type="ECO:0000313" key="3">
    <source>
        <dbReference type="Proteomes" id="UP000310108"/>
    </source>
</evidence>
<dbReference type="GO" id="GO:0004672">
    <property type="term" value="F:protein kinase activity"/>
    <property type="evidence" value="ECO:0007669"/>
    <property type="project" value="InterPro"/>
</dbReference>
<dbReference type="InterPro" id="IPR000719">
    <property type="entry name" value="Prot_kinase_dom"/>
</dbReference>